<evidence type="ECO:0000256" key="5">
    <source>
        <dbReference type="ARBA" id="ARBA00035716"/>
    </source>
</evidence>
<evidence type="ECO:0000256" key="1">
    <source>
        <dbReference type="ARBA" id="ARBA00008889"/>
    </source>
</evidence>
<organism evidence="6 7">
    <name type="scientific">Ranitomeya imitator</name>
    <name type="common">mimic poison frog</name>
    <dbReference type="NCBI Taxonomy" id="111125"/>
    <lineage>
        <taxon>Eukaryota</taxon>
        <taxon>Metazoa</taxon>
        <taxon>Chordata</taxon>
        <taxon>Craniata</taxon>
        <taxon>Vertebrata</taxon>
        <taxon>Euteleostomi</taxon>
        <taxon>Amphibia</taxon>
        <taxon>Batrachia</taxon>
        <taxon>Anura</taxon>
        <taxon>Neobatrachia</taxon>
        <taxon>Hyloidea</taxon>
        <taxon>Dendrobatidae</taxon>
        <taxon>Dendrobatinae</taxon>
        <taxon>Ranitomeya</taxon>
    </lineage>
</organism>
<keyword evidence="7" id="KW-1185">Reference proteome</keyword>
<dbReference type="InterPro" id="IPR047865">
    <property type="entry name" value="Ribosomal_uL10_bac_type"/>
</dbReference>
<keyword evidence="2" id="KW-0689">Ribosomal protein</keyword>
<evidence type="ECO:0000256" key="2">
    <source>
        <dbReference type="ARBA" id="ARBA00022980"/>
    </source>
</evidence>
<name>A0ABN9MI94_9NEOB</name>
<accession>A0ABN9MI94</accession>
<proteinExistence type="inferred from homology"/>
<dbReference type="Proteomes" id="UP001176940">
    <property type="component" value="Unassembled WGS sequence"/>
</dbReference>
<reference evidence="6" key="1">
    <citation type="submission" date="2023-07" db="EMBL/GenBank/DDBJ databases">
        <authorList>
            <person name="Stuckert A."/>
        </authorList>
    </citation>
    <scope>NUCLEOTIDE SEQUENCE</scope>
</reference>
<dbReference type="Gene3D" id="3.30.70.1730">
    <property type="match status" value="1"/>
</dbReference>
<dbReference type="SUPFAM" id="SSF160369">
    <property type="entry name" value="Ribosomal protein L10-like"/>
    <property type="match status" value="1"/>
</dbReference>
<evidence type="ECO:0000256" key="4">
    <source>
        <dbReference type="ARBA" id="ARBA00035707"/>
    </source>
</evidence>
<sequence>MAATLVRGAARELDCFWIQNQTAGYITDQFSIDFLMLKNRLLQQSDSKGPFTLSDAAAIPTTIRIAAASLFGRWRAVTQTALQRPTMPVTRVNIGQYRRSAERSAGGQTAVAWLPSLQCVRHKSKAVTRHKKAIHFERQKILELTKYIAPKPAISESCVKPTVIADDTGKVNLLEKFQCAQLLTVVQENKMVAVFQRNSIGTEDFLHLRHRLHKHEIYIKIFPLQVIRKVLGQSYLQALLPLFAGQTFMIVSQHAKVKEMLQAIRTAPQIQLLGACVENRLLSKQGIVNYSKLPSKEMLQGQLVGTLTMLTAQTANLLTHHSTRLCTMLEQHSKETTGN</sequence>
<evidence type="ECO:0000313" key="7">
    <source>
        <dbReference type="Proteomes" id="UP001176940"/>
    </source>
</evidence>
<dbReference type="InterPro" id="IPR001790">
    <property type="entry name" value="Ribosomal_uL10"/>
</dbReference>
<dbReference type="InterPro" id="IPR043141">
    <property type="entry name" value="Ribosomal_uL10-like_sf"/>
</dbReference>
<dbReference type="EMBL" id="CAUEEQ010058176">
    <property type="protein sequence ID" value="CAJ0963736.1"/>
    <property type="molecule type" value="Genomic_DNA"/>
</dbReference>
<comment type="similarity">
    <text evidence="1">Belongs to the universal ribosomal protein uL10 family.</text>
</comment>
<evidence type="ECO:0000313" key="6">
    <source>
        <dbReference type="EMBL" id="CAJ0963736.1"/>
    </source>
</evidence>
<keyword evidence="3" id="KW-0687">Ribonucleoprotein</keyword>
<evidence type="ECO:0000256" key="3">
    <source>
        <dbReference type="ARBA" id="ARBA00023274"/>
    </source>
</evidence>
<dbReference type="PANTHER" id="PTHR11560">
    <property type="entry name" value="39S RIBOSOMAL PROTEIN L10, MITOCHONDRIAL"/>
    <property type="match status" value="1"/>
</dbReference>
<protein>
    <recommendedName>
        <fullName evidence="4">Large ribosomal subunit protein uL10m</fullName>
    </recommendedName>
    <alternativeName>
        <fullName evidence="5">39S ribosomal protein L10, mitochondrial</fullName>
    </alternativeName>
</protein>
<comment type="caution">
    <text evidence="6">The sequence shown here is derived from an EMBL/GenBank/DDBJ whole genome shotgun (WGS) entry which is preliminary data.</text>
</comment>
<dbReference type="Pfam" id="PF00466">
    <property type="entry name" value="Ribosomal_L10"/>
    <property type="match status" value="1"/>
</dbReference>
<gene>
    <name evidence="6" type="ORF">RIMI_LOCUS18780866</name>
</gene>